<reference evidence="2" key="1">
    <citation type="submission" date="2015-04" db="UniProtKB">
        <authorList>
            <consortium name="EnsemblPlants"/>
        </authorList>
    </citation>
    <scope>IDENTIFICATION</scope>
    <source>
        <strain evidence="2">SL10</strain>
    </source>
</reference>
<reference evidence="2" key="2">
    <citation type="submission" date="2018-04" db="EMBL/GenBank/DDBJ databases">
        <title>OnivRS2 (Oryza nivara Reference Sequence Version 2).</title>
        <authorList>
            <person name="Zhang J."/>
            <person name="Kudrna D."/>
            <person name="Lee S."/>
            <person name="Talag J."/>
            <person name="Rajasekar S."/>
            <person name="Welchert J."/>
            <person name="Hsing Y.-I."/>
            <person name="Wing R.A."/>
        </authorList>
    </citation>
    <scope>NUCLEOTIDE SEQUENCE [LARGE SCALE GENOMIC DNA]</scope>
    <source>
        <strain evidence="2">SL10</strain>
    </source>
</reference>
<accession>A0A0E0GG45</accession>
<dbReference type="OMA" id="ATCFRHP"/>
<sequence>MVMPLMVTLLAQHGTQRRMAEELSEANLPSSEERNEQLRLSTLQIMRDEPVTLITWDARISAPWSRKRVKWLVRLKGPVSHFPFGTTSAAPPSPARSDRSATALANAAVLDLLPSPTPPYSVILATCFRHPAPAGDDGDAATPHAHSATSATAQTTCNQPTNQNSLS</sequence>
<dbReference type="EnsemblPlants" id="ONIVA03G01610.1">
    <property type="protein sequence ID" value="ONIVA03G01610.1"/>
    <property type="gene ID" value="ONIVA03G01610"/>
</dbReference>
<keyword evidence="3" id="KW-1185">Reference proteome</keyword>
<dbReference type="AlphaFoldDB" id="A0A0E0GG45"/>
<organism evidence="2">
    <name type="scientific">Oryza nivara</name>
    <name type="common">Indian wild rice</name>
    <name type="synonym">Oryza sativa f. spontanea</name>
    <dbReference type="NCBI Taxonomy" id="4536"/>
    <lineage>
        <taxon>Eukaryota</taxon>
        <taxon>Viridiplantae</taxon>
        <taxon>Streptophyta</taxon>
        <taxon>Embryophyta</taxon>
        <taxon>Tracheophyta</taxon>
        <taxon>Spermatophyta</taxon>
        <taxon>Magnoliopsida</taxon>
        <taxon>Liliopsida</taxon>
        <taxon>Poales</taxon>
        <taxon>Poaceae</taxon>
        <taxon>BOP clade</taxon>
        <taxon>Oryzoideae</taxon>
        <taxon>Oryzeae</taxon>
        <taxon>Oryzinae</taxon>
        <taxon>Oryza</taxon>
    </lineage>
</organism>
<evidence type="ECO:0000256" key="1">
    <source>
        <dbReference type="SAM" id="MobiDB-lite"/>
    </source>
</evidence>
<feature type="region of interest" description="Disordered" evidence="1">
    <location>
        <begin position="134"/>
        <end position="167"/>
    </location>
</feature>
<evidence type="ECO:0000313" key="2">
    <source>
        <dbReference type="EnsemblPlants" id="ONIVA03G01610.1"/>
    </source>
</evidence>
<feature type="compositionally biased region" description="Low complexity" evidence="1">
    <location>
        <begin position="134"/>
        <end position="156"/>
    </location>
</feature>
<protein>
    <submittedName>
        <fullName evidence="2">Uncharacterized protein</fullName>
    </submittedName>
</protein>
<dbReference type="Gramene" id="ONIVA03G01610.1">
    <property type="protein sequence ID" value="ONIVA03G01610.1"/>
    <property type="gene ID" value="ONIVA03G01610"/>
</dbReference>
<evidence type="ECO:0000313" key="3">
    <source>
        <dbReference type="Proteomes" id="UP000006591"/>
    </source>
</evidence>
<feature type="compositionally biased region" description="Polar residues" evidence="1">
    <location>
        <begin position="157"/>
        <end position="167"/>
    </location>
</feature>
<proteinExistence type="predicted"/>
<dbReference type="HOGENOM" id="CLU_1597117_0_0_1"/>
<name>A0A0E0GG45_ORYNI</name>
<dbReference type="Proteomes" id="UP000006591">
    <property type="component" value="Chromosome 3"/>
</dbReference>